<dbReference type="AlphaFoldDB" id="A0AAV9FMD7"/>
<accession>A0AAV9FMD7</accession>
<feature type="region of interest" description="Disordered" evidence="1">
    <location>
        <begin position="1"/>
        <end position="26"/>
    </location>
</feature>
<dbReference type="Proteomes" id="UP001180020">
    <property type="component" value="Unassembled WGS sequence"/>
</dbReference>
<evidence type="ECO:0000313" key="2">
    <source>
        <dbReference type="EMBL" id="KAK1326896.1"/>
    </source>
</evidence>
<protein>
    <submittedName>
        <fullName evidence="2">Uncharacterized protein</fullName>
    </submittedName>
</protein>
<proteinExistence type="predicted"/>
<reference evidence="2" key="1">
    <citation type="journal article" date="2023" name="Nat. Commun.">
        <title>Diploid and tetraploid genomes of Acorus and the evolution of monocots.</title>
        <authorList>
            <person name="Ma L."/>
            <person name="Liu K.W."/>
            <person name="Li Z."/>
            <person name="Hsiao Y.Y."/>
            <person name="Qi Y."/>
            <person name="Fu T."/>
            <person name="Tang G.D."/>
            <person name="Zhang D."/>
            <person name="Sun W.H."/>
            <person name="Liu D.K."/>
            <person name="Li Y."/>
            <person name="Chen G.Z."/>
            <person name="Liu X.D."/>
            <person name="Liao X.Y."/>
            <person name="Jiang Y.T."/>
            <person name="Yu X."/>
            <person name="Hao Y."/>
            <person name="Huang J."/>
            <person name="Zhao X.W."/>
            <person name="Ke S."/>
            <person name="Chen Y.Y."/>
            <person name="Wu W.L."/>
            <person name="Hsu J.L."/>
            <person name="Lin Y.F."/>
            <person name="Huang M.D."/>
            <person name="Li C.Y."/>
            <person name="Huang L."/>
            <person name="Wang Z.W."/>
            <person name="Zhao X."/>
            <person name="Zhong W.Y."/>
            <person name="Peng D.H."/>
            <person name="Ahmad S."/>
            <person name="Lan S."/>
            <person name="Zhang J.S."/>
            <person name="Tsai W.C."/>
            <person name="Van de Peer Y."/>
            <person name="Liu Z.J."/>
        </authorList>
    </citation>
    <scope>NUCLEOTIDE SEQUENCE</scope>
    <source>
        <strain evidence="2">CP</strain>
    </source>
</reference>
<sequence>MVKRAVRGLGGVNGESGGGGGGGCNVSRESHGRMRGDLVALMAVCAVSLGVGEAVRLARTKQGITAAVKGKTIIMEVGWQKVVPHMMVGWSKEVEDQSSKLSRRMLVTWSSPENISCEKLMNLLGQKWKGNDFSNAGWLCRSCAGTLDCRLFMQETPLLESEHYSVQGGTINFSPCDMSTGASGD</sequence>
<evidence type="ECO:0000313" key="3">
    <source>
        <dbReference type="Proteomes" id="UP001180020"/>
    </source>
</evidence>
<dbReference type="EMBL" id="JAUJYO010000001">
    <property type="protein sequence ID" value="KAK1326896.1"/>
    <property type="molecule type" value="Genomic_DNA"/>
</dbReference>
<organism evidence="2 3">
    <name type="scientific">Acorus calamus</name>
    <name type="common">Sweet flag</name>
    <dbReference type="NCBI Taxonomy" id="4465"/>
    <lineage>
        <taxon>Eukaryota</taxon>
        <taxon>Viridiplantae</taxon>
        <taxon>Streptophyta</taxon>
        <taxon>Embryophyta</taxon>
        <taxon>Tracheophyta</taxon>
        <taxon>Spermatophyta</taxon>
        <taxon>Magnoliopsida</taxon>
        <taxon>Liliopsida</taxon>
        <taxon>Acoraceae</taxon>
        <taxon>Acorus</taxon>
    </lineage>
</organism>
<name>A0AAV9FMD7_ACOCL</name>
<keyword evidence="3" id="KW-1185">Reference proteome</keyword>
<gene>
    <name evidence="2" type="ORF">QJS10_CPA01g01831</name>
</gene>
<reference evidence="2" key="2">
    <citation type="submission" date="2023-06" db="EMBL/GenBank/DDBJ databases">
        <authorList>
            <person name="Ma L."/>
            <person name="Liu K.-W."/>
            <person name="Li Z."/>
            <person name="Hsiao Y.-Y."/>
            <person name="Qi Y."/>
            <person name="Fu T."/>
            <person name="Tang G."/>
            <person name="Zhang D."/>
            <person name="Sun W.-H."/>
            <person name="Liu D.-K."/>
            <person name="Li Y."/>
            <person name="Chen G.-Z."/>
            <person name="Liu X.-D."/>
            <person name="Liao X.-Y."/>
            <person name="Jiang Y.-T."/>
            <person name="Yu X."/>
            <person name="Hao Y."/>
            <person name="Huang J."/>
            <person name="Zhao X.-W."/>
            <person name="Ke S."/>
            <person name="Chen Y.-Y."/>
            <person name="Wu W.-L."/>
            <person name="Hsu J.-L."/>
            <person name="Lin Y.-F."/>
            <person name="Huang M.-D."/>
            <person name="Li C.-Y."/>
            <person name="Huang L."/>
            <person name="Wang Z.-W."/>
            <person name="Zhao X."/>
            <person name="Zhong W.-Y."/>
            <person name="Peng D.-H."/>
            <person name="Ahmad S."/>
            <person name="Lan S."/>
            <person name="Zhang J.-S."/>
            <person name="Tsai W.-C."/>
            <person name="Van De Peer Y."/>
            <person name="Liu Z.-J."/>
        </authorList>
    </citation>
    <scope>NUCLEOTIDE SEQUENCE</scope>
    <source>
        <strain evidence="2">CP</strain>
        <tissue evidence="2">Leaves</tissue>
    </source>
</reference>
<comment type="caution">
    <text evidence="2">The sequence shown here is derived from an EMBL/GenBank/DDBJ whole genome shotgun (WGS) entry which is preliminary data.</text>
</comment>
<feature type="compositionally biased region" description="Gly residues" evidence="1">
    <location>
        <begin position="8"/>
        <end position="24"/>
    </location>
</feature>
<evidence type="ECO:0000256" key="1">
    <source>
        <dbReference type="SAM" id="MobiDB-lite"/>
    </source>
</evidence>